<gene>
    <name evidence="1" type="ORF">EJK53_0202</name>
    <name evidence="2" type="ORF">EJK54_0850</name>
</gene>
<evidence type="ECO:0000313" key="4">
    <source>
        <dbReference type="Proteomes" id="UP000280228"/>
    </source>
</evidence>
<name>A0A3Q9GCU8_MORCA</name>
<evidence type="ECO:0000313" key="1">
    <source>
        <dbReference type="EMBL" id="AZQ94143.1"/>
    </source>
</evidence>
<dbReference type="Proteomes" id="UP000280228">
    <property type="component" value="Chromosome"/>
</dbReference>
<dbReference type="EMBL" id="RYER01000018">
    <property type="protein sequence ID" value="RUO16028.1"/>
    <property type="molecule type" value="Genomic_DNA"/>
</dbReference>
<keyword evidence="3" id="KW-1185">Reference proteome</keyword>
<sequence>MHELSLKIGQISKTGERQKQLANQAARFLPKYFNNIYCNKLH</sequence>
<evidence type="ECO:0000313" key="3">
    <source>
        <dbReference type="Proteomes" id="UP000268436"/>
    </source>
</evidence>
<reference evidence="3 4" key="1">
    <citation type="submission" date="2018-12" db="EMBL/GenBank/DDBJ databases">
        <title>Persistence of Moraxella catarrhalis in Chronic Obstructive Pulmonary Disease and Regulation of the Hag/MID Adhesin.</title>
        <authorList>
            <person name="Murphy T."/>
            <person name="Zhao X."/>
            <person name="Vyas G."/>
            <person name="Aluvathingal J."/>
            <person name="Nadendla S."/>
            <person name="Tallon L."/>
            <person name="Tettelin H."/>
        </authorList>
    </citation>
    <scope>NUCLEOTIDE SEQUENCE [LARGE SCALE GENOMIC DNA]</scope>
    <source>
        <strain evidence="2 3">173P27B1</strain>
        <strain evidence="1 4">46P58B1</strain>
    </source>
</reference>
<dbReference type="Proteomes" id="UP000268436">
    <property type="component" value="Unassembled WGS sequence"/>
</dbReference>
<dbReference type="AlphaFoldDB" id="A0A3Q9GCU8"/>
<evidence type="ECO:0000313" key="2">
    <source>
        <dbReference type="EMBL" id="RUO16028.1"/>
    </source>
</evidence>
<protein>
    <submittedName>
        <fullName evidence="1">Uncharacterized protein</fullName>
    </submittedName>
</protein>
<organism evidence="1 4">
    <name type="scientific">Moraxella catarrhalis</name>
    <name type="common">Branhamella catarrhalis</name>
    <dbReference type="NCBI Taxonomy" id="480"/>
    <lineage>
        <taxon>Bacteria</taxon>
        <taxon>Pseudomonadati</taxon>
        <taxon>Pseudomonadota</taxon>
        <taxon>Gammaproteobacteria</taxon>
        <taxon>Moraxellales</taxon>
        <taxon>Moraxellaceae</taxon>
        <taxon>Moraxella</taxon>
    </lineage>
</organism>
<accession>A0A3Q9GCU8</accession>
<proteinExistence type="predicted"/>
<dbReference type="EMBL" id="CP034662">
    <property type="protein sequence ID" value="AZQ94143.1"/>
    <property type="molecule type" value="Genomic_DNA"/>
</dbReference>